<proteinExistence type="predicted"/>
<sequence length="37" mass="4013">EQTSYRPQIDFGLSAGGDAVQEKNPVLFAVDAFSNQL</sequence>
<evidence type="ECO:0000313" key="1">
    <source>
        <dbReference type="EMBL" id="GAI89918.1"/>
    </source>
</evidence>
<gene>
    <name evidence="1" type="ORF">S12H4_30430</name>
</gene>
<feature type="non-terminal residue" evidence="1">
    <location>
        <position position="1"/>
    </location>
</feature>
<name>X1SAB3_9ZZZZ</name>
<reference evidence="1" key="1">
    <citation type="journal article" date="2014" name="Front. Microbiol.">
        <title>High frequency of phylogenetically diverse reductive dehalogenase-homologous genes in deep subseafloor sedimentary metagenomes.</title>
        <authorList>
            <person name="Kawai M."/>
            <person name="Futagami T."/>
            <person name="Toyoda A."/>
            <person name="Takaki Y."/>
            <person name="Nishi S."/>
            <person name="Hori S."/>
            <person name="Arai W."/>
            <person name="Tsubouchi T."/>
            <person name="Morono Y."/>
            <person name="Uchiyama I."/>
            <person name="Ito T."/>
            <person name="Fujiyama A."/>
            <person name="Inagaki F."/>
            <person name="Takami H."/>
        </authorList>
    </citation>
    <scope>NUCLEOTIDE SEQUENCE</scope>
    <source>
        <strain evidence="1">Expedition CK06-06</strain>
    </source>
</reference>
<comment type="caution">
    <text evidence="1">The sequence shown here is derived from an EMBL/GenBank/DDBJ whole genome shotgun (WGS) entry which is preliminary data.</text>
</comment>
<protein>
    <submittedName>
        <fullName evidence="1">Uncharacterized protein</fullName>
    </submittedName>
</protein>
<accession>X1SAB3</accession>
<organism evidence="1">
    <name type="scientific">marine sediment metagenome</name>
    <dbReference type="NCBI Taxonomy" id="412755"/>
    <lineage>
        <taxon>unclassified sequences</taxon>
        <taxon>metagenomes</taxon>
        <taxon>ecological metagenomes</taxon>
    </lineage>
</organism>
<dbReference type="AlphaFoldDB" id="X1SAB3"/>
<dbReference type="EMBL" id="BARW01017647">
    <property type="protein sequence ID" value="GAI89918.1"/>
    <property type="molecule type" value="Genomic_DNA"/>
</dbReference>